<keyword evidence="3" id="KW-0378">Hydrolase</keyword>
<dbReference type="EMBL" id="JAUEPT010000028">
    <property type="protein sequence ID" value="KAK0441848.1"/>
    <property type="molecule type" value="Genomic_DNA"/>
</dbReference>
<dbReference type="Gene3D" id="3.40.50.300">
    <property type="entry name" value="P-loop containing nucleotide triphosphate hydrolases"/>
    <property type="match status" value="1"/>
</dbReference>
<accession>A0AA39JFT8</accession>
<organism evidence="3 4">
    <name type="scientific">Armillaria borealis</name>
    <dbReference type="NCBI Taxonomy" id="47425"/>
    <lineage>
        <taxon>Eukaryota</taxon>
        <taxon>Fungi</taxon>
        <taxon>Dikarya</taxon>
        <taxon>Basidiomycota</taxon>
        <taxon>Agaricomycotina</taxon>
        <taxon>Agaricomycetes</taxon>
        <taxon>Agaricomycetidae</taxon>
        <taxon>Agaricales</taxon>
        <taxon>Marasmiineae</taxon>
        <taxon>Physalacriaceae</taxon>
        <taxon>Armillaria</taxon>
    </lineage>
</organism>
<dbReference type="Pfam" id="PF22942">
    <property type="entry name" value="DUF7025"/>
    <property type="match status" value="1"/>
</dbReference>
<dbReference type="InterPro" id="IPR003593">
    <property type="entry name" value="AAA+_ATPase"/>
</dbReference>
<dbReference type="SUPFAM" id="SSF52540">
    <property type="entry name" value="P-loop containing nucleoside triphosphate hydrolases"/>
    <property type="match status" value="1"/>
</dbReference>
<dbReference type="Pfam" id="PF00004">
    <property type="entry name" value="AAA"/>
    <property type="match status" value="1"/>
</dbReference>
<dbReference type="AlphaFoldDB" id="A0AA39JFT8"/>
<feature type="compositionally biased region" description="Basic and acidic residues" evidence="1">
    <location>
        <begin position="1"/>
        <end position="11"/>
    </location>
</feature>
<evidence type="ECO:0000256" key="1">
    <source>
        <dbReference type="SAM" id="MobiDB-lite"/>
    </source>
</evidence>
<dbReference type="GO" id="GO:0016887">
    <property type="term" value="F:ATP hydrolysis activity"/>
    <property type="evidence" value="ECO:0007669"/>
    <property type="project" value="InterPro"/>
</dbReference>
<dbReference type="Proteomes" id="UP001175226">
    <property type="component" value="Unassembled WGS sequence"/>
</dbReference>
<feature type="region of interest" description="Disordered" evidence="1">
    <location>
        <begin position="1"/>
        <end position="21"/>
    </location>
</feature>
<reference evidence="3" key="1">
    <citation type="submission" date="2023-06" db="EMBL/GenBank/DDBJ databases">
        <authorList>
            <consortium name="Lawrence Berkeley National Laboratory"/>
            <person name="Ahrendt S."/>
            <person name="Sahu N."/>
            <person name="Indic B."/>
            <person name="Wong-Bajracharya J."/>
            <person name="Merenyi Z."/>
            <person name="Ke H.-M."/>
            <person name="Monk M."/>
            <person name="Kocsube S."/>
            <person name="Drula E."/>
            <person name="Lipzen A."/>
            <person name="Balint B."/>
            <person name="Henrissat B."/>
            <person name="Andreopoulos B."/>
            <person name="Martin F.M."/>
            <person name="Harder C.B."/>
            <person name="Rigling D."/>
            <person name="Ford K.L."/>
            <person name="Foster G.D."/>
            <person name="Pangilinan J."/>
            <person name="Papanicolaou A."/>
            <person name="Barry K."/>
            <person name="LaButti K."/>
            <person name="Viragh M."/>
            <person name="Koriabine M."/>
            <person name="Yan M."/>
            <person name="Riley R."/>
            <person name="Champramary S."/>
            <person name="Plett K.L."/>
            <person name="Tsai I.J."/>
            <person name="Slot J."/>
            <person name="Sipos G."/>
            <person name="Plett J."/>
            <person name="Nagy L.G."/>
            <person name="Grigoriev I.V."/>
        </authorList>
    </citation>
    <scope>NUCLEOTIDE SEQUENCE</scope>
    <source>
        <strain evidence="3">FPL87.14</strain>
    </source>
</reference>
<evidence type="ECO:0000259" key="2">
    <source>
        <dbReference type="SMART" id="SM00382"/>
    </source>
</evidence>
<dbReference type="SMART" id="SM00382">
    <property type="entry name" value="AAA"/>
    <property type="match status" value="1"/>
</dbReference>
<feature type="domain" description="AAA+ ATPase" evidence="2">
    <location>
        <begin position="410"/>
        <end position="537"/>
    </location>
</feature>
<dbReference type="PANTHER" id="PTHR46411:SF2">
    <property type="entry name" value="AAA+ ATPASE DOMAIN-CONTAINING PROTEIN"/>
    <property type="match status" value="1"/>
</dbReference>
<dbReference type="InterPro" id="IPR054289">
    <property type="entry name" value="DUF7025"/>
</dbReference>
<dbReference type="InterPro" id="IPR003959">
    <property type="entry name" value="ATPase_AAA_core"/>
</dbReference>
<proteinExistence type="predicted"/>
<keyword evidence="4" id="KW-1185">Reference proteome</keyword>
<gene>
    <name evidence="3" type="ORF">EV421DRAFT_1952366</name>
</gene>
<dbReference type="GO" id="GO:0005524">
    <property type="term" value="F:ATP binding"/>
    <property type="evidence" value="ECO:0007669"/>
    <property type="project" value="InterPro"/>
</dbReference>
<dbReference type="PANTHER" id="PTHR46411">
    <property type="entry name" value="FAMILY ATPASE, PUTATIVE-RELATED"/>
    <property type="match status" value="1"/>
</dbReference>
<sequence>MPHESTPKPEEQVPDTATMTPKASPIRTLIARFDEYFDMRTLRIALRKTNKQVKPKTSKKPVLFVRRIINEKGVYSHTEIDIISTRLQDVFTDINRGVSGFRLAGDPATAEPNLFYYSRKGLSRRLEEEIAKESPDEALVTDIETALEFMREFHHDTITQAKYLRYHRLWHTEQDQILLARKFEFEVRYDGHKRIPYGLVICDIISDDGDSFGIAQVEIEIKFFSGSKAIQDLEVYPLVFHPEAEALREHAIARGKKFAGFKEPSYKEVQSGPALTKVVEPQPLTKVSDSEVKEERQKVSVYGRVMIDPVAFRLFEPNTKYNTVVRKGMDRDLLTDEQYMICNPVVLGFSFGTKMWGGFALDRLVEIDWSDEPFNSLVLGEKQKKLIYALVKQHATRTALYDDVVREKGKGLIGLLSGKPGCGKTLTAEAVAEVTRRPLYVISAGELGMNPSDVDKTFVRILQLTQKWNAVLLLDEAEVFLQKRSTEDIARNALVSIFLRQLEYYQGILLLTTNLAAQCDPALESRIHFCVHYPDLDYNARSVVWRTFLAKGTLDPAQGISDFDLDRLARLELNGRQIKNIVGSAQSIALQYNAPLSVEHVDMVLEVMSEWRKTRNGGG</sequence>
<dbReference type="InterPro" id="IPR027417">
    <property type="entry name" value="P-loop_NTPase"/>
</dbReference>
<protein>
    <submittedName>
        <fullName evidence="3">P-loop containing nucleoside triphosphate hydrolase protein</fullName>
    </submittedName>
</protein>
<name>A0AA39JFT8_9AGAR</name>
<evidence type="ECO:0000313" key="4">
    <source>
        <dbReference type="Proteomes" id="UP001175226"/>
    </source>
</evidence>
<evidence type="ECO:0000313" key="3">
    <source>
        <dbReference type="EMBL" id="KAK0441848.1"/>
    </source>
</evidence>
<comment type="caution">
    <text evidence="3">The sequence shown here is derived from an EMBL/GenBank/DDBJ whole genome shotgun (WGS) entry which is preliminary data.</text>
</comment>